<dbReference type="Proteomes" id="UP001173801">
    <property type="component" value="Unassembled WGS sequence"/>
</dbReference>
<reference evidence="2" key="2">
    <citation type="journal article" date="2023" name="Microorganisms">
        <title>Isolation and Genomic Characteristics of Cat-Borne Campylobacter felis sp. nov. and Sheep-Borne Campylobacter ovis sp. nov.</title>
        <authorList>
            <person name="Wang H."/>
            <person name="Li Y."/>
            <person name="Gu Y."/>
            <person name="Zhou G."/>
            <person name="Chen X."/>
            <person name="Zhang X."/>
            <person name="Shao Z."/>
            <person name="Zhang J."/>
            <person name="Zhang M."/>
        </authorList>
    </citation>
    <scope>NUCLEOTIDE SEQUENCE</scope>
    <source>
        <strain evidence="2">PS10</strain>
    </source>
</reference>
<gene>
    <name evidence="2" type="ORF">NYG85_02130</name>
</gene>
<dbReference type="EMBL" id="JANURM010000002">
    <property type="protein sequence ID" value="MDL0088176.1"/>
    <property type="molecule type" value="Genomic_DNA"/>
</dbReference>
<dbReference type="InterPro" id="IPR032126">
    <property type="entry name" value="LydA_holin"/>
</dbReference>
<dbReference type="Pfam" id="PF16083">
    <property type="entry name" value="Phage_holin_3_3"/>
    <property type="match status" value="1"/>
</dbReference>
<feature type="transmembrane region" description="Helical" evidence="1">
    <location>
        <begin position="47"/>
        <end position="67"/>
    </location>
</feature>
<name>A0ABT7HMN0_9BACT</name>
<feature type="transmembrane region" description="Helical" evidence="1">
    <location>
        <begin position="73"/>
        <end position="93"/>
    </location>
</feature>
<reference evidence="2" key="1">
    <citation type="submission" date="2022-08" db="EMBL/GenBank/DDBJ databases">
        <authorList>
            <person name="Wang H."/>
        </authorList>
    </citation>
    <scope>NUCLEOTIDE SEQUENCE</scope>
    <source>
        <strain evidence="2">PS10</strain>
    </source>
</reference>
<protein>
    <submittedName>
        <fullName evidence="2">Phage holin family protein</fullName>
    </submittedName>
</protein>
<keyword evidence="1" id="KW-1133">Transmembrane helix</keyword>
<keyword evidence="1" id="KW-0472">Membrane</keyword>
<evidence type="ECO:0000313" key="2">
    <source>
        <dbReference type="EMBL" id="MDL0088176.1"/>
    </source>
</evidence>
<keyword evidence="3" id="KW-1185">Reference proteome</keyword>
<evidence type="ECO:0000256" key="1">
    <source>
        <dbReference type="SAM" id="Phobius"/>
    </source>
</evidence>
<organism evidence="2 3">
    <name type="scientific">Campylobacter gastrosuis</name>
    <dbReference type="NCBI Taxonomy" id="2974576"/>
    <lineage>
        <taxon>Bacteria</taxon>
        <taxon>Pseudomonadati</taxon>
        <taxon>Campylobacterota</taxon>
        <taxon>Epsilonproteobacteria</taxon>
        <taxon>Campylobacterales</taxon>
        <taxon>Campylobacteraceae</taxon>
        <taxon>Campylobacter</taxon>
    </lineage>
</organism>
<accession>A0ABT7HMN0</accession>
<proteinExistence type="predicted"/>
<dbReference type="RefSeq" id="WP_284936833.1">
    <property type="nucleotide sequence ID" value="NZ_JANURM010000002.1"/>
</dbReference>
<keyword evidence="1" id="KW-0812">Transmembrane</keyword>
<comment type="caution">
    <text evidence="2">The sequence shown here is derived from an EMBL/GenBank/DDBJ whole genome shotgun (WGS) entry which is preliminary data.</text>
</comment>
<feature type="transmembrane region" description="Helical" evidence="1">
    <location>
        <begin position="12"/>
        <end position="31"/>
    </location>
</feature>
<evidence type="ECO:0000313" key="3">
    <source>
        <dbReference type="Proteomes" id="UP001173801"/>
    </source>
</evidence>
<sequence>MSDRVLEELFKISVPLYVIVLSIWAGTVYTVKRVKNKELPYFSLREWVGDIVISSFIGIITYLLCKWANIDDLLGAVCIAISAHMGTRAITLFENLFIKRVMKLAGEKDETNNNEV</sequence>